<dbReference type="InterPro" id="IPR004482">
    <property type="entry name" value="Mg_chelat-rel"/>
</dbReference>
<proteinExistence type="inferred from homology"/>
<dbReference type="PRINTS" id="PR01657">
    <property type="entry name" value="MCMFAMILY"/>
</dbReference>
<evidence type="ECO:0000259" key="4">
    <source>
        <dbReference type="SMART" id="SM00382"/>
    </source>
</evidence>
<dbReference type="Pfam" id="PF13335">
    <property type="entry name" value="Mg_chelatase_C"/>
    <property type="match status" value="1"/>
</dbReference>
<dbReference type="NCBIfam" id="TIGR00368">
    <property type="entry name" value="YifB family Mg chelatase-like AAA ATPase"/>
    <property type="match status" value="1"/>
</dbReference>
<comment type="similarity">
    <text evidence="1">Belongs to the Mg-chelatase subunits D/I family. ComM subfamily.</text>
</comment>
<dbReference type="InterPro" id="IPR003593">
    <property type="entry name" value="AAA+_ATPase"/>
</dbReference>
<dbReference type="InterPro" id="IPR001208">
    <property type="entry name" value="MCM_dom"/>
</dbReference>
<dbReference type="PANTHER" id="PTHR32039:SF7">
    <property type="entry name" value="COMPETENCE PROTEIN COMM"/>
    <property type="match status" value="1"/>
</dbReference>
<dbReference type="Gene3D" id="3.40.50.300">
    <property type="entry name" value="P-loop containing nucleotide triphosphate hydrolases"/>
    <property type="match status" value="1"/>
</dbReference>
<dbReference type="Gene3D" id="3.30.230.10">
    <property type="match status" value="1"/>
</dbReference>
<dbReference type="GO" id="GO:0003677">
    <property type="term" value="F:DNA binding"/>
    <property type="evidence" value="ECO:0007669"/>
    <property type="project" value="InterPro"/>
</dbReference>
<feature type="domain" description="AAA+ ATPase" evidence="4">
    <location>
        <begin position="213"/>
        <end position="396"/>
    </location>
</feature>
<dbReference type="PANTHER" id="PTHR32039">
    <property type="entry name" value="MAGNESIUM-CHELATASE SUBUNIT CHLI"/>
    <property type="match status" value="1"/>
</dbReference>
<dbReference type="InterPro" id="IPR045006">
    <property type="entry name" value="CHLI-like"/>
</dbReference>
<dbReference type="Pfam" id="PF13541">
    <property type="entry name" value="ChlI"/>
    <property type="match status" value="1"/>
</dbReference>
<evidence type="ECO:0000256" key="3">
    <source>
        <dbReference type="ARBA" id="ARBA00022840"/>
    </source>
</evidence>
<keyword evidence="3 6" id="KW-0067">ATP-binding</keyword>
<evidence type="ECO:0000256" key="2">
    <source>
        <dbReference type="ARBA" id="ARBA00022741"/>
    </source>
</evidence>
<dbReference type="EMBL" id="DTBX01000138">
    <property type="protein sequence ID" value="HGQ55599.1"/>
    <property type="molecule type" value="Genomic_DNA"/>
</dbReference>
<dbReference type="Pfam" id="PF01078">
    <property type="entry name" value="Mg_chelatase"/>
    <property type="match status" value="1"/>
</dbReference>
<comment type="caution">
    <text evidence="6">The sequence shown here is derived from an EMBL/GenBank/DDBJ whole genome shotgun (WGS) entry which is preliminary data.</text>
</comment>
<dbReference type="InterPro" id="IPR025158">
    <property type="entry name" value="Mg_chelat-rel_C"/>
</dbReference>
<dbReference type="SUPFAM" id="SSF52540">
    <property type="entry name" value="P-loop containing nucleoside triphosphate hydrolases"/>
    <property type="match status" value="1"/>
</dbReference>
<protein>
    <submittedName>
        <fullName evidence="6">ATP-binding protein</fullName>
    </submittedName>
</protein>
<name>A0A7C4W907_UNCW3</name>
<evidence type="ECO:0000313" key="6">
    <source>
        <dbReference type="EMBL" id="HGU47311.1"/>
    </source>
</evidence>
<dbReference type="SUPFAM" id="SSF54211">
    <property type="entry name" value="Ribosomal protein S5 domain 2-like"/>
    <property type="match status" value="1"/>
</dbReference>
<organism evidence="6">
    <name type="scientific">candidate division WOR-3 bacterium</name>
    <dbReference type="NCBI Taxonomy" id="2052148"/>
    <lineage>
        <taxon>Bacteria</taxon>
        <taxon>Bacteria division WOR-3</taxon>
    </lineage>
</organism>
<accession>A0A7C4W907</accession>
<keyword evidence="2" id="KW-0547">Nucleotide-binding</keyword>
<dbReference type="EMBL" id="DSZH01000091">
    <property type="protein sequence ID" value="HGU47311.1"/>
    <property type="molecule type" value="Genomic_DNA"/>
</dbReference>
<dbReference type="SMART" id="SM00382">
    <property type="entry name" value="AAA"/>
    <property type="match status" value="1"/>
</dbReference>
<dbReference type="InterPro" id="IPR014721">
    <property type="entry name" value="Ribsml_uS5_D2-typ_fold_subgr"/>
</dbReference>
<dbReference type="GO" id="GO:0005524">
    <property type="term" value="F:ATP binding"/>
    <property type="evidence" value="ECO:0007669"/>
    <property type="project" value="UniProtKB-KW"/>
</dbReference>
<dbReference type="InterPro" id="IPR027417">
    <property type="entry name" value="P-loop_NTPase"/>
</dbReference>
<dbReference type="InterPro" id="IPR000523">
    <property type="entry name" value="Mg_chelatse_chII-like_cat_dom"/>
</dbReference>
<dbReference type="InterPro" id="IPR020568">
    <property type="entry name" value="Ribosomal_Su5_D2-typ_SF"/>
</dbReference>
<reference evidence="6" key="1">
    <citation type="journal article" date="2020" name="mSystems">
        <title>Genome- and Community-Level Interaction Insights into Carbon Utilization and Element Cycling Functions of Hydrothermarchaeota in Hydrothermal Sediment.</title>
        <authorList>
            <person name="Zhou Z."/>
            <person name="Liu Y."/>
            <person name="Xu W."/>
            <person name="Pan J."/>
            <person name="Luo Z.H."/>
            <person name="Li M."/>
        </authorList>
    </citation>
    <scope>NUCLEOTIDE SEQUENCE [LARGE SCALE GENOMIC DNA]</scope>
    <source>
        <strain evidence="6">SpSt-594</strain>
        <strain evidence="5">SpSt-655</strain>
    </source>
</reference>
<evidence type="ECO:0000256" key="1">
    <source>
        <dbReference type="ARBA" id="ARBA00006354"/>
    </source>
</evidence>
<dbReference type="AlphaFoldDB" id="A0A7C4W907"/>
<gene>
    <name evidence="6" type="ORF">ENT60_01955</name>
    <name evidence="5" type="ORF">ENU28_03950</name>
</gene>
<sequence>MLSKLYSASVYGIDGFLVTVEVDLSIGLPGINIVGLPDAAVKESQHRVQAAIKNNGYPFPLRKITINLAPADIKKEGAAFDLPIACGILSAFGVIKQINFERFIIIGELALDGLLRPVKGVLSISLMAKQLGFSGIILPKENAKEAAIVRELSVFGFSHLNEVVNFLNGSLNWEETKVDINEIFNIYSEYNIDFADVKGQLHAKRALEIAAAGSHNVLMIGPPGAGKTMLARRLVTILPKMELEEALETTKIHSVAGLLPPNQSLIATRPFRAPHHSISEAGLIGGGAVPKPGEVSLAHNGVLFLDELPEFHRDVLESLRQPLEDGFITIGRSKMTVSYPARFMLVAAMNPCPCGYFGDLHKNCTCPITAVKKYRQKASGPLLDRIDIHIEVPSLKFEELSSKEAGENSQEIRERVEKAKKIQLERFKGLKKRKPIFANSQMDHKDIKKFCEISEKSQNLIKLAMEKFGLSARAYDRILKVARTIADLEGEEKIKENHIAEAIQYRSFDKIIF</sequence>
<evidence type="ECO:0000313" key="5">
    <source>
        <dbReference type="EMBL" id="HGQ55599.1"/>
    </source>
</evidence>